<dbReference type="Pfam" id="PF02604">
    <property type="entry name" value="PhdYeFM_antitox"/>
    <property type="match status" value="1"/>
</dbReference>
<gene>
    <name evidence="5" type="ORF">B9W25_11630</name>
    <name evidence="4" type="ORF">FPK87_03650</name>
    <name evidence="6" type="ORF">FQZ18_05950</name>
    <name evidence="3" type="ORF">IAG11_05820</name>
</gene>
<dbReference type="SUPFAM" id="SSF143120">
    <property type="entry name" value="YefM-like"/>
    <property type="match status" value="1"/>
</dbReference>
<protein>
    <recommendedName>
        <fullName evidence="2">Antitoxin</fullName>
    </recommendedName>
</protein>
<dbReference type="Proteomes" id="UP000237823">
    <property type="component" value="Unassembled WGS sequence"/>
</dbReference>
<dbReference type="EMBL" id="VMBB01000003">
    <property type="protein sequence ID" value="MDR8259581.1"/>
    <property type="molecule type" value="Genomic_DNA"/>
</dbReference>
<dbReference type="Gene3D" id="3.40.1620.10">
    <property type="entry name" value="YefM-like domain"/>
    <property type="match status" value="1"/>
</dbReference>
<dbReference type="RefSeq" id="WP_000816060.1">
    <property type="nucleotide sequence ID" value="NZ_AP024415.1"/>
</dbReference>
<evidence type="ECO:0000313" key="9">
    <source>
        <dbReference type="Proteomes" id="UP000634608"/>
    </source>
</evidence>
<dbReference type="Proteomes" id="UP000516419">
    <property type="component" value="Chromosome"/>
</dbReference>
<dbReference type="EMBL" id="CP061525">
    <property type="protein sequence ID" value="QNV22887.1"/>
    <property type="molecule type" value="Genomic_DNA"/>
</dbReference>
<comment type="function">
    <text evidence="2">Antitoxin component of a type II toxin-antitoxin (TA) system.</text>
</comment>
<dbReference type="InterPro" id="IPR036165">
    <property type="entry name" value="YefM-like_sf"/>
</dbReference>
<dbReference type="STRING" id="1096995.BJAB07104_02759"/>
<evidence type="ECO:0000313" key="4">
    <source>
        <dbReference type="EMBL" id="MDR8259581.1"/>
    </source>
</evidence>
<evidence type="ECO:0000313" key="3">
    <source>
        <dbReference type="EMBL" id="MBD0219404.1"/>
    </source>
</evidence>
<evidence type="ECO:0000313" key="5">
    <source>
        <dbReference type="EMBL" id="PRN34398.1"/>
    </source>
</evidence>
<evidence type="ECO:0000313" key="6">
    <source>
        <dbReference type="EMBL" id="QNV22887.1"/>
    </source>
</evidence>
<dbReference type="OMA" id="VHGNEIR"/>
<comment type="similarity">
    <text evidence="1 2">Belongs to the phD/YefM antitoxin family.</text>
</comment>
<evidence type="ECO:0000256" key="1">
    <source>
        <dbReference type="ARBA" id="ARBA00009981"/>
    </source>
</evidence>
<organism evidence="3 9">
    <name type="scientific">Acinetobacter baumannii</name>
    <dbReference type="NCBI Taxonomy" id="470"/>
    <lineage>
        <taxon>Bacteria</taxon>
        <taxon>Pseudomonadati</taxon>
        <taxon>Pseudomonadota</taxon>
        <taxon>Gammaproteobacteria</taxon>
        <taxon>Moraxellales</taxon>
        <taxon>Moraxellaceae</taxon>
        <taxon>Acinetobacter</taxon>
        <taxon>Acinetobacter calcoaceticus/baumannii complex</taxon>
    </lineage>
</organism>
<accession>A0A219CBL3</accession>
<dbReference type="EMBL" id="JACSVK010000010">
    <property type="protein sequence ID" value="MBD0219404.1"/>
    <property type="molecule type" value="Genomic_DNA"/>
</dbReference>
<evidence type="ECO:0000313" key="7">
    <source>
        <dbReference type="Proteomes" id="UP000237823"/>
    </source>
</evidence>
<name>A0A219CBL3_ACIBA</name>
<evidence type="ECO:0000256" key="2">
    <source>
        <dbReference type="RuleBase" id="RU362080"/>
    </source>
</evidence>
<proteinExistence type="inferred from homology"/>
<reference evidence="4" key="2">
    <citation type="submission" date="2019-07" db="EMBL/GenBank/DDBJ databases">
        <title>Biological characteristics of mucoid Acinetobacter baumannii from a general hospital in China.</title>
        <authorList>
            <person name="Hua X."/>
            <person name="Yu Y."/>
        </authorList>
    </citation>
    <scope>NUCLEOTIDE SEQUENCE [LARGE SCALE GENOMIC DNA]</scope>
    <source>
        <strain evidence="4">N41</strain>
    </source>
</reference>
<reference evidence="5 7" key="1">
    <citation type="submission" date="2017-04" db="EMBL/GenBank/DDBJ databases">
        <title>Comparison of Acinetobacter baumannii whole genome sequences from two major hospitals in Kuwait.</title>
        <authorList>
            <person name="Nasser K."/>
            <person name="Habibi N."/>
            <person name="Khan M.W."/>
            <person name="Purohit P."/>
            <person name="Al-Obaid I."/>
            <person name="Dhar R."/>
            <person name="Al-Fouzan W."/>
            <person name="Mustafa A.S."/>
        </authorList>
    </citation>
    <scope>NUCLEOTIDE SEQUENCE [LARGE SCALE GENOMIC DNA]</scope>
    <source>
        <strain evidence="5 7">KUFAR57</strain>
    </source>
</reference>
<reference evidence="6 8" key="4">
    <citation type="submission" date="2020-09" db="EMBL/GenBank/DDBJ databases">
        <title>Carbapenem-Resistant Acinetobacter baumannii devoid of typical resistance factors.</title>
        <authorList>
            <person name="Hoffmann M."/>
            <person name="Luo Y."/>
            <person name="Strain E."/>
            <person name="Rand H."/>
            <person name="Javkar K.G."/>
        </authorList>
    </citation>
    <scope>NUCLEOTIDE SEQUENCE [LARGE SCALE GENOMIC DNA]</scope>
    <source>
        <strain evidence="6 8">CFSAN093705</strain>
    </source>
</reference>
<dbReference type="InterPro" id="IPR006442">
    <property type="entry name" value="Antitoxin_Phd/YefM"/>
</dbReference>
<dbReference type="AlphaFoldDB" id="A0A219CBL3"/>
<dbReference type="NCBIfam" id="TIGR01552">
    <property type="entry name" value="phd_fam"/>
    <property type="match status" value="1"/>
</dbReference>
<reference evidence="3" key="3">
    <citation type="submission" date="2020-08" db="EMBL/GenBank/DDBJ databases">
        <title>Diversity of carbapenem-resistant Acinetobacter baumannii and bacteriophage-mediated spread of the Oxa23 carbapenemase.</title>
        <authorList>
            <person name="Abouelfetouh A."/>
            <person name="Mattock J."/>
            <person name="Turner D."/>
            <person name="Li E."/>
            <person name="Evans B.A."/>
        </authorList>
    </citation>
    <scope>NUCLEOTIDE SEQUENCE</scope>
    <source>
        <strain evidence="3">A86</strain>
    </source>
</reference>
<dbReference type="KEGG" id="abw:BL01_04815"/>
<dbReference type="EMBL" id="NEPB01000024">
    <property type="protein sequence ID" value="PRN34398.1"/>
    <property type="molecule type" value="Genomic_DNA"/>
</dbReference>
<sequence length="68" mass="7778">MKQWNYSNARAQLTMIMDQAVAGHPVEITRRGRESAVIISKTSYEAYKKAEYDVAYYKISVSKENSEA</sequence>
<evidence type="ECO:0000313" key="8">
    <source>
        <dbReference type="Proteomes" id="UP000516419"/>
    </source>
</evidence>
<dbReference type="Proteomes" id="UP000634608">
    <property type="component" value="Unassembled WGS sequence"/>
</dbReference>